<dbReference type="GO" id="GO:0043139">
    <property type="term" value="F:5'-3' DNA helicase activity"/>
    <property type="evidence" value="ECO:0007669"/>
    <property type="project" value="TreeGrafter"/>
</dbReference>
<dbReference type="Gene3D" id="3.40.50.300">
    <property type="entry name" value="P-loop containing nucleotide triphosphate hydrolases"/>
    <property type="match status" value="2"/>
</dbReference>
<feature type="non-terminal residue" evidence="8">
    <location>
        <position position="680"/>
    </location>
</feature>
<sequence>MLRRGALRFGSVGGAIQLQLTTQLSTKALRSKWKRRPKSSSNLAFPPAFTENLRRWQKLLKMEIDANERVIREHLSNSSWRDLSRRGLAIGNLRLVSHKVEPLCGRVVELETSDSEHWNSMGIKFKRGVPLVLCSGERISHLGECVLLSASERRIRLKLDGRAPELSVDHPTSYVLIPSVTAGVLHSLTKFLSESSSWKGLPGERILQYAYRAVPMPVVHRDRKLQCIQKLNDDQQRAVAAALNRSRPIVTIQGPPGTGKTAVVIEIILQAIRTKQKVLVCAPSNLAIENIIGRIRGETEASRMSLDPSISMEEDLKQHNSYSDLLRLYEQLNESIRLTGDSSITRKISQEATRLRDSMRKSVVVEKQVILCTVSSGSLHTLRGLGFFPDVVIVDEAAQAMECATWVPLLQAPRCVLAGDHCQLPTVLHSSEAISQGLGTSLMETLDKEFGSVVKHFLSVQHRMNEKIMRWSADYFYESKLQAHRSVAGISLSDISAIDGSDLMNEPLLMIDTHSVSRQRGLSVSVERIHQQSYRNHGEAEIVCAYVQFLMRKGVRQCDVGVISPYFAQVELLRKTLGEEIVNTVDGFQGQQREVIVMSLVRNNYEGRIGFLSDARRLNVAVTRARRQFLLVGSSSMMRHAEHLRSLLECIRTVGKVLRPDQLTFLSVDAHAIGQDVSER</sequence>
<evidence type="ECO:0000256" key="2">
    <source>
        <dbReference type="ARBA" id="ARBA00022741"/>
    </source>
</evidence>
<dbReference type="GO" id="GO:0003677">
    <property type="term" value="F:DNA binding"/>
    <property type="evidence" value="ECO:0007669"/>
    <property type="project" value="UniProtKB-KW"/>
</dbReference>
<dbReference type="InterPro" id="IPR041677">
    <property type="entry name" value="DNA2/NAM7_AAA_11"/>
</dbReference>
<comment type="catalytic activity">
    <reaction evidence="6">
        <text>ATP + H2O = ADP + phosphate + H(+)</text>
        <dbReference type="Rhea" id="RHEA:13065"/>
        <dbReference type="ChEBI" id="CHEBI:15377"/>
        <dbReference type="ChEBI" id="CHEBI:15378"/>
        <dbReference type="ChEBI" id="CHEBI:30616"/>
        <dbReference type="ChEBI" id="CHEBI:43474"/>
        <dbReference type="ChEBI" id="CHEBI:456216"/>
        <dbReference type="EC" id="3.6.4.12"/>
    </reaction>
    <physiologicalReaction direction="left-to-right" evidence="6">
        <dbReference type="Rhea" id="RHEA:13066"/>
    </physiologicalReaction>
</comment>
<dbReference type="InterPro" id="IPR003593">
    <property type="entry name" value="AAA+_ATPase"/>
</dbReference>
<comment type="similarity">
    <text evidence="1">Belongs to the DNA2/NAM7 helicase family.</text>
</comment>
<evidence type="ECO:0000313" key="8">
    <source>
        <dbReference type="EMBL" id="ADY43663.1"/>
    </source>
</evidence>
<dbReference type="SUPFAM" id="SSF52540">
    <property type="entry name" value="P-loop containing nucleoside triphosphate hydrolases"/>
    <property type="match status" value="1"/>
</dbReference>
<evidence type="ECO:0000256" key="6">
    <source>
        <dbReference type="ARBA" id="ARBA00048432"/>
    </source>
</evidence>
<accession>F1L0K9</accession>
<dbReference type="SMART" id="SM00487">
    <property type="entry name" value="DEXDc"/>
    <property type="match status" value="1"/>
</dbReference>
<keyword evidence="4" id="KW-0347">Helicase</keyword>
<name>F1L0K9_ASCSU</name>
<dbReference type="EMBL" id="JI169115">
    <property type="protein sequence ID" value="ADY43663.1"/>
    <property type="molecule type" value="mRNA"/>
</dbReference>
<dbReference type="Pfam" id="PF13086">
    <property type="entry name" value="AAA_11"/>
    <property type="match status" value="2"/>
</dbReference>
<dbReference type="PROSITE" id="PS51192">
    <property type="entry name" value="HELICASE_ATP_BIND_1"/>
    <property type="match status" value="1"/>
</dbReference>
<evidence type="ECO:0000256" key="4">
    <source>
        <dbReference type="ARBA" id="ARBA00022806"/>
    </source>
</evidence>
<reference evidence="8" key="1">
    <citation type="journal article" date="2011" name="Genome Res.">
        <title>Deep small RNA sequencing from the nematode Ascaris reveals conservation, functional diversification, and novel developmental profiles.</title>
        <authorList>
            <person name="Wang J."/>
            <person name="Czech B."/>
            <person name="Crunk A."/>
            <person name="Wallace A."/>
            <person name="Mitreva M."/>
            <person name="Hannon G.J."/>
            <person name="Davis R.E."/>
        </authorList>
    </citation>
    <scope>NUCLEOTIDE SEQUENCE</scope>
</reference>
<evidence type="ECO:0000259" key="7">
    <source>
        <dbReference type="PROSITE" id="PS51192"/>
    </source>
</evidence>
<dbReference type="CDD" id="cd18808">
    <property type="entry name" value="SF1_C_Upf1"/>
    <property type="match status" value="1"/>
</dbReference>
<dbReference type="PANTHER" id="PTHR43788">
    <property type="entry name" value="DNA2/NAM7 HELICASE FAMILY MEMBER"/>
    <property type="match status" value="1"/>
</dbReference>
<keyword evidence="5" id="KW-0067">ATP-binding</keyword>
<evidence type="ECO:0000256" key="3">
    <source>
        <dbReference type="ARBA" id="ARBA00022801"/>
    </source>
</evidence>
<keyword evidence="8" id="KW-0238">DNA-binding</keyword>
<keyword evidence="3" id="KW-0378">Hydrolase</keyword>
<evidence type="ECO:0000256" key="5">
    <source>
        <dbReference type="ARBA" id="ARBA00022840"/>
    </source>
</evidence>
<dbReference type="Gene3D" id="2.40.30.270">
    <property type="match status" value="1"/>
</dbReference>
<protein>
    <submittedName>
        <fullName evidence="8">DNA-binding protein SMUBP-2</fullName>
    </submittedName>
</protein>
<dbReference type="InterPro" id="IPR014001">
    <property type="entry name" value="Helicase_ATP-bd"/>
</dbReference>
<dbReference type="SMART" id="SM00382">
    <property type="entry name" value="AAA"/>
    <property type="match status" value="1"/>
</dbReference>
<keyword evidence="2" id="KW-0547">Nucleotide-binding</keyword>
<feature type="domain" description="Helicase ATP-binding" evidence="7">
    <location>
        <begin position="241"/>
        <end position="394"/>
    </location>
</feature>
<proteinExistence type="evidence at transcript level"/>
<dbReference type="AlphaFoldDB" id="F1L0K9"/>
<dbReference type="InterPro" id="IPR047187">
    <property type="entry name" value="SF1_C_Upf1"/>
</dbReference>
<dbReference type="Pfam" id="PF13087">
    <property type="entry name" value="AAA_12"/>
    <property type="match status" value="1"/>
</dbReference>
<organism evidence="8">
    <name type="scientific">Ascaris suum</name>
    <name type="common">Pig roundworm</name>
    <name type="synonym">Ascaris lumbricoides</name>
    <dbReference type="NCBI Taxonomy" id="6253"/>
    <lineage>
        <taxon>Eukaryota</taxon>
        <taxon>Metazoa</taxon>
        <taxon>Ecdysozoa</taxon>
        <taxon>Nematoda</taxon>
        <taxon>Chromadorea</taxon>
        <taxon>Rhabditida</taxon>
        <taxon>Spirurina</taxon>
        <taxon>Ascaridomorpha</taxon>
        <taxon>Ascaridoidea</taxon>
        <taxon>Ascarididae</taxon>
        <taxon>Ascaris</taxon>
    </lineage>
</organism>
<dbReference type="InterPro" id="IPR027417">
    <property type="entry name" value="P-loop_NTPase"/>
</dbReference>
<dbReference type="InterPro" id="IPR050534">
    <property type="entry name" value="Coronavir_polyprotein_1ab"/>
</dbReference>
<evidence type="ECO:0000256" key="1">
    <source>
        <dbReference type="ARBA" id="ARBA00007913"/>
    </source>
</evidence>
<dbReference type="GO" id="GO:0016787">
    <property type="term" value="F:hydrolase activity"/>
    <property type="evidence" value="ECO:0007669"/>
    <property type="project" value="UniProtKB-KW"/>
</dbReference>
<dbReference type="PANTHER" id="PTHR43788:SF16">
    <property type="entry name" value="HELICASE WITH ZINC FINGER 2"/>
    <property type="match status" value="1"/>
</dbReference>
<dbReference type="GO" id="GO:0005524">
    <property type="term" value="F:ATP binding"/>
    <property type="evidence" value="ECO:0007669"/>
    <property type="project" value="UniProtKB-KW"/>
</dbReference>
<dbReference type="InterPro" id="IPR041679">
    <property type="entry name" value="DNA2/NAM7-like_C"/>
</dbReference>